<gene>
    <name evidence="2" type="ORF">FHS37_007845</name>
</gene>
<protein>
    <submittedName>
        <fullName evidence="2">Uncharacterized protein</fullName>
    </submittedName>
</protein>
<feature type="region of interest" description="Disordered" evidence="1">
    <location>
        <begin position="1"/>
        <end position="69"/>
    </location>
</feature>
<accession>A0A7W7VB48</accession>
<evidence type="ECO:0000313" key="2">
    <source>
        <dbReference type="EMBL" id="MBB4903748.1"/>
    </source>
</evidence>
<dbReference type="RefSeq" id="WP_230534960.1">
    <property type="nucleotide sequence ID" value="NZ_BMTI01000058.1"/>
</dbReference>
<feature type="compositionally biased region" description="Low complexity" evidence="1">
    <location>
        <begin position="84"/>
        <end position="102"/>
    </location>
</feature>
<reference evidence="2 3" key="1">
    <citation type="submission" date="2020-08" db="EMBL/GenBank/DDBJ databases">
        <title>Genomic Encyclopedia of Type Strains, Phase III (KMG-III): the genomes of soil and plant-associated and newly described type strains.</title>
        <authorList>
            <person name="Whitman W."/>
        </authorList>
    </citation>
    <scope>NUCLEOTIDE SEQUENCE [LARGE SCALE GENOMIC DNA]</scope>
    <source>
        <strain evidence="2 3">CECT 3273</strain>
    </source>
</reference>
<sequence length="180" mass="17595">MSRTTATARNTPAPTGATAVDGPASSHAAPVPSGAAPRTPRPRSGRADARAELLRLPAPSTVPGDVLAPPAALATTGALTRLVTSRGTRLPAGRRAAAAPGLPGSGPAGRPPRATGTLAAGGHQDLTDVELPGPSPAGPRFAARSLPFLRHAARLAATATSAPLPPHGDPSATPEGSSAP</sequence>
<name>A0A7W7VB48_9ACTN</name>
<dbReference type="Proteomes" id="UP000579523">
    <property type="component" value="Unassembled WGS sequence"/>
</dbReference>
<keyword evidence="3" id="KW-1185">Reference proteome</keyword>
<comment type="caution">
    <text evidence="2">The sequence shown here is derived from an EMBL/GenBank/DDBJ whole genome shotgun (WGS) entry which is preliminary data.</text>
</comment>
<dbReference type="AlphaFoldDB" id="A0A7W7VB48"/>
<feature type="compositionally biased region" description="Low complexity" evidence="1">
    <location>
        <begin position="1"/>
        <end position="19"/>
    </location>
</feature>
<evidence type="ECO:0000256" key="1">
    <source>
        <dbReference type="SAM" id="MobiDB-lite"/>
    </source>
</evidence>
<organism evidence="2 3">
    <name type="scientific">Streptomyces griseomycini</name>
    <dbReference type="NCBI Taxonomy" id="66895"/>
    <lineage>
        <taxon>Bacteria</taxon>
        <taxon>Bacillati</taxon>
        <taxon>Actinomycetota</taxon>
        <taxon>Actinomycetes</taxon>
        <taxon>Kitasatosporales</taxon>
        <taxon>Streptomycetaceae</taxon>
        <taxon>Streptomyces</taxon>
    </lineage>
</organism>
<dbReference type="EMBL" id="JACHJI010000048">
    <property type="protein sequence ID" value="MBB4903748.1"/>
    <property type="molecule type" value="Genomic_DNA"/>
</dbReference>
<evidence type="ECO:0000313" key="3">
    <source>
        <dbReference type="Proteomes" id="UP000579523"/>
    </source>
</evidence>
<feature type="region of interest" description="Disordered" evidence="1">
    <location>
        <begin position="157"/>
        <end position="180"/>
    </location>
</feature>
<proteinExistence type="predicted"/>
<feature type="region of interest" description="Disordered" evidence="1">
    <location>
        <begin position="84"/>
        <end position="142"/>
    </location>
</feature>